<proteinExistence type="predicted"/>
<keyword evidence="2" id="KW-1185">Reference proteome</keyword>
<organism evidence="1 2">
    <name type="scientific">Geobacter soli</name>
    <dbReference type="NCBI Taxonomy" id="1510391"/>
    <lineage>
        <taxon>Bacteria</taxon>
        <taxon>Pseudomonadati</taxon>
        <taxon>Thermodesulfobacteriota</taxon>
        <taxon>Desulfuromonadia</taxon>
        <taxon>Geobacterales</taxon>
        <taxon>Geobacteraceae</taxon>
        <taxon>Geobacter</taxon>
    </lineage>
</organism>
<dbReference type="GO" id="GO:0004806">
    <property type="term" value="F:triacylglycerol lipase activity"/>
    <property type="evidence" value="ECO:0007669"/>
    <property type="project" value="InterPro"/>
</dbReference>
<dbReference type="AlphaFoldDB" id="A0A0C1QZY1"/>
<dbReference type="Gene3D" id="1.10.260.160">
    <property type="match status" value="1"/>
</dbReference>
<accession>A0A0C1QZY1</accession>
<dbReference type="InterPro" id="IPR029058">
    <property type="entry name" value="AB_hydrolase_fold"/>
</dbReference>
<dbReference type="Pfam" id="PF03583">
    <property type="entry name" value="LIP"/>
    <property type="match status" value="1"/>
</dbReference>
<dbReference type="SUPFAM" id="SSF53474">
    <property type="entry name" value="alpha/beta-Hydrolases"/>
    <property type="match status" value="1"/>
</dbReference>
<reference evidence="1 2" key="1">
    <citation type="submission" date="2015-01" db="EMBL/GenBank/DDBJ databases">
        <title>Genome sequence of the anaerobic bacterium Geobacter soli GSS01, a dissimilatory Fe(III) reducer from soil.</title>
        <authorList>
            <person name="Yang G."/>
            <person name="Zhou S."/>
        </authorList>
    </citation>
    <scope>NUCLEOTIDE SEQUENCE [LARGE SCALE GENOMIC DNA]</scope>
    <source>
        <strain evidence="1 2">GSS01</strain>
    </source>
</reference>
<dbReference type="InterPro" id="IPR005152">
    <property type="entry name" value="Lipase_secreted"/>
</dbReference>
<evidence type="ECO:0000313" key="2">
    <source>
        <dbReference type="Proteomes" id="UP000031433"/>
    </source>
</evidence>
<comment type="caution">
    <text evidence="1">The sequence shown here is derived from an EMBL/GenBank/DDBJ whole genome shotgun (WGS) entry which is preliminary data.</text>
</comment>
<dbReference type="PANTHER" id="PTHR34853">
    <property type="match status" value="1"/>
</dbReference>
<dbReference type="EMBL" id="JXBL01000001">
    <property type="protein sequence ID" value="KIE43806.1"/>
    <property type="molecule type" value="Genomic_DNA"/>
</dbReference>
<name>A0A0C1QZY1_9BACT</name>
<dbReference type="Gene3D" id="3.40.50.1820">
    <property type="entry name" value="alpha/beta hydrolase"/>
    <property type="match status" value="1"/>
</dbReference>
<sequence length="457" mass="48860">MAAWGHGGEGAVKRFRRIICGILASAVLLTGCGSGPDSSAPQQGSAVTLDPLVLLADISSSLQGPLVRSLGGWEWVRFVSSFGTALTARKYELVLQKVSYASIGADGQPRTLSGLLILPRSGSVRPSVPILLYQHGTEPYRPYSPSRYLENRLRPIDYPEVMVAAAIASTGYAVAMADYEGLGDSTGTQPYVHGASLARQVVDMLRASRSIIAASASPCTWNGQLFLMGYSEGGYATMVATRELQVNHAAEFTVTASAPLAGPHDLSGVMRGVMLSDSPSKAPYFLPFVLNSYNYVYGGRTTLFSPDSTLLPAYAGVLPPLFDGNTPADRISEAMGMSFSPPQLILPKSTLTDSFIGQLALDTSPAVAFLRENDSYRGWVPSVPIRMVHHGDDELVPFANSQVAFAAFSTAGAKRWVALARETLAIPVTADPVMTTHVSAAFPILFNGWSWLDTFKR</sequence>
<evidence type="ECO:0000313" key="1">
    <source>
        <dbReference type="EMBL" id="KIE43806.1"/>
    </source>
</evidence>
<dbReference type="PANTHER" id="PTHR34853:SF1">
    <property type="entry name" value="LIPASE 5"/>
    <property type="match status" value="1"/>
</dbReference>
<dbReference type="Proteomes" id="UP000031433">
    <property type="component" value="Unassembled WGS sequence"/>
</dbReference>
<protein>
    <submittedName>
        <fullName evidence="1">Uncharacterized protein</fullName>
    </submittedName>
</protein>
<gene>
    <name evidence="1" type="ORF">SE37_14825</name>
</gene>
<dbReference type="GO" id="GO:0016042">
    <property type="term" value="P:lipid catabolic process"/>
    <property type="evidence" value="ECO:0007669"/>
    <property type="project" value="InterPro"/>
</dbReference>